<dbReference type="Proteomes" id="UP000199307">
    <property type="component" value="Unassembled WGS sequence"/>
</dbReference>
<keyword evidence="3" id="KW-1185">Reference proteome</keyword>
<proteinExistence type="predicted"/>
<keyword evidence="1" id="KW-0812">Transmembrane</keyword>
<reference evidence="2 3" key="1">
    <citation type="submission" date="2016-10" db="EMBL/GenBank/DDBJ databases">
        <authorList>
            <person name="Varghese N."/>
            <person name="Submissions S."/>
        </authorList>
    </citation>
    <scope>NUCLEOTIDE SEQUENCE [LARGE SCALE GENOMIC DNA]</scope>
    <source>
        <strain evidence="2 3">CGMCC 1.6859</strain>
    </source>
</reference>
<dbReference type="RefSeq" id="WP_091129339.1">
    <property type="nucleotide sequence ID" value="NZ_CP023642.1"/>
</dbReference>
<comment type="caution">
    <text evidence="2">The sequence shown here is derived from an EMBL/GenBank/DDBJ whole genome shotgun (WGS) entry which is preliminary data.</text>
</comment>
<sequence>MDDFEINSEKEIKNLEAQLKKLPKEKWKIWRLIVVGIITPFVGPYIPLRKGMLADRMGYHNSVLLFALIFLFAVPAGCYMHFQKINNEIFDIECQIENLKRQNKQKIEG</sequence>
<feature type="transmembrane region" description="Helical" evidence="1">
    <location>
        <begin position="29"/>
        <end position="47"/>
    </location>
</feature>
<evidence type="ECO:0000313" key="2">
    <source>
        <dbReference type="EMBL" id="SCX97900.1"/>
    </source>
</evidence>
<protein>
    <recommendedName>
        <fullName evidence="4">DUF485 domain-containing protein</fullName>
    </recommendedName>
</protein>
<organism evidence="2 3">
    <name type="scientific">Flavobacterium anhuiense</name>
    <dbReference type="NCBI Taxonomy" id="459526"/>
    <lineage>
        <taxon>Bacteria</taxon>
        <taxon>Pseudomonadati</taxon>
        <taxon>Bacteroidota</taxon>
        <taxon>Flavobacteriia</taxon>
        <taxon>Flavobacteriales</taxon>
        <taxon>Flavobacteriaceae</taxon>
        <taxon>Flavobacterium</taxon>
    </lineage>
</organism>
<feature type="transmembrane region" description="Helical" evidence="1">
    <location>
        <begin position="59"/>
        <end position="82"/>
    </location>
</feature>
<dbReference type="EMBL" id="FMVC01000001">
    <property type="protein sequence ID" value="SCX97900.1"/>
    <property type="molecule type" value="Genomic_DNA"/>
</dbReference>
<keyword evidence="1" id="KW-0472">Membrane</keyword>
<name>A0ABY0LC13_9FLAO</name>
<evidence type="ECO:0008006" key="4">
    <source>
        <dbReference type="Google" id="ProtNLM"/>
    </source>
</evidence>
<accession>A0ABY0LC13</accession>
<evidence type="ECO:0000313" key="3">
    <source>
        <dbReference type="Proteomes" id="UP000199307"/>
    </source>
</evidence>
<keyword evidence="1" id="KW-1133">Transmembrane helix</keyword>
<gene>
    <name evidence="2" type="ORF">SAMN02927916_0972</name>
</gene>
<evidence type="ECO:0000256" key="1">
    <source>
        <dbReference type="SAM" id="Phobius"/>
    </source>
</evidence>